<dbReference type="SMART" id="SM00089">
    <property type="entry name" value="PKD"/>
    <property type="match status" value="1"/>
</dbReference>
<name>A0ABQ1N4A8_9BACT</name>
<dbReference type="Gene3D" id="2.60.40.740">
    <property type="match status" value="2"/>
</dbReference>
<dbReference type="Gene3D" id="2.60.40.10">
    <property type="entry name" value="Immunoglobulins"/>
    <property type="match status" value="1"/>
</dbReference>
<dbReference type="SUPFAM" id="SSF49299">
    <property type="entry name" value="PKD domain"/>
    <property type="match status" value="1"/>
</dbReference>
<dbReference type="PROSITE" id="PS50093">
    <property type="entry name" value="PKD"/>
    <property type="match status" value="1"/>
</dbReference>
<dbReference type="EMBL" id="BMFD01000022">
    <property type="protein sequence ID" value="GGC53536.1"/>
    <property type="molecule type" value="Genomic_DNA"/>
</dbReference>
<accession>A0ABQ1N4A8</accession>
<proteinExistence type="predicted"/>
<comment type="caution">
    <text evidence="2">The sequence shown here is derived from an EMBL/GenBank/DDBJ whole genome shotgun (WGS) entry which is preliminary data.</text>
</comment>
<keyword evidence="3" id="KW-1185">Reference proteome</keyword>
<feature type="domain" description="PKD" evidence="1">
    <location>
        <begin position="548"/>
        <end position="608"/>
    </location>
</feature>
<dbReference type="Pfam" id="PF13573">
    <property type="entry name" value="SprB"/>
    <property type="match status" value="3"/>
</dbReference>
<evidence type="ECO:0000313" key="2">
    <source>
        <dbReference type="EMBL" id="GGC53536.1"/>
    </source>
</evidence>
<dbReference type="InterPro" id="IPR013783">
    <property type="entry name" value="Ig-like_fold"/>
</dbReference>
<protein>
    <recommendedName>
        <fullName evidence="1">PKD domain-containing protein</fullName>
    </recommendedName>
</protein>
<evidence type="ECO:0000259" key="1">
    <source>
        <dbReference type="PROSITE" id="PS50093"/>
    </source>
</evidence>
<dbReference type="Proteomes" id="UP000635885">
    <property type="component" value="Unassembled WGS sequence"/>
</dbReference>
<dbReference type="CDD" id="cd00146">
    <property type="entry name" value="PKD"/>
    <property type="match status" value="1"/>
</dbReference>
<gene>
    <name evidence="2" type="ORF">GCM10010993_34960</name>
</gene>
<dbReference type="InterPro" id="IPR022409">
    <property type="entry name" value="PKD/Chitinase_dom"/>
</dbReference>
<organism evidence="2 3">
    <name type="scientific">Belliella aquatica</name>
    <dbReference type="NCBI Taxonomy" id="1323734"/>
    <lineage>
        <taxon>Bacteria</taxon>
        <taxon>Pseudomonadati</taxon>
        <taxon>Bacteroidota</taxon>
        <taxon>Cytophagia</taxon>
        <taxon>Cytophagales</taxon>
        <taxon>Cyclobacteriaceae</taxon>
        <taxon>Belliella</taxon>
    </lineage>
</organism>
<dbReference type="InterPro" id="IPR035986">
    <property type="entry name" value="PKD_dom_sf"/>
</dbReference>
<dbReference type="NCBIfam" id="TIGR04131">
    <property type="entry name" value="Bac_Flav_CTERM"/>
    <property type="match status" value="1"/>
</dbReference>
<sequence length="703" mass="76016">MGALKLKYGKILVIGIMIWFGFSAPVEFLTAQTTKVEGKVNEANSNNTRVNTTSQTSTIGKIEVNVSGKLALCSHSEKGHIILDVKGGVEPYTFRWNNNETVQNRYNLFAGTYTVYIKDSYGTEHTEKIVVQPPFPLILEMVETKNASCGSSNTGSAKINVKVGRGEPYRVEWSHGLVNKMEATNLPAGDYTATVFDIYNCSATIAFSIASNGPAIEVQENITDITCSSDQNGAIKLQVSGGKAPFTYQWSNGKTTKDIEGLSAGKYDVLIQDAGGCSLAKTFEVKASSPLEISLENITDISCSGQQSGDIKISVVGGKAPFTYAWSNGSSTQNITNLKAGQYDVKVTDAAGCFVNASFQVKEGSDALNINLISSQNATCNGAEDGSIEAGISGGIGPFVITWSDGVKDALKRENLKAGSYTVTIADAKGCSVSQEVLIQEPLKLTARLDNTLDVNCATGEIKGVAWVQITGGKSPYNIKWNSGANSREINFSTSTELTVEITDANGCVTSDKMKVSFPEVTGNARLEFEYRKLEISAEPEVFINDPIQFESFIAADFITWEWDFNDGIISNEKDPIHIFSKAGEFEVKLTAFDIFGCSTIEVKTVQVLANGEVVVMPNAFTPNGDGLNDKFLPVMKGVTSFEMNIFNHWGEHLYSEAGLELNGWDGYYKGSLLPQGNYVYKVTYTNPEGNVINKTGGVTLIR</sequence>
<dbReference type="Pfam" id="PF00801">
    <property type="entry name" value="PKD"/>
    <property type="match status" value="1"/>
</dbReference>
<dbReference type="InterPro" id="IPR026341">
    <property type="entry name" value="T9SS_type_B"/>
</dbReference>
<dbReference type="Pfam" id="PF13585">
    <property type="entry name" value="CHU_C"/>
    <property type="match status" value="1"/>
</dbReference>
<reference evidence="3" key="1">
    <citation type="journal article" date="2019" name="Int. J. Syst. Evol. Microbiol.">
        <title>The Global Catalogue of Microorganisms (GCM) 10K type strain sequencing project: providing services to taxonomists for standard genome sequencing and annotation.</title>
        <authorList>
            <consortium name="The Broad Institute Genomics Platform"/>
            <consortium name="The Broad Institute Genome Sequencing Center for Infectious Disease"/>
            <person name="Wu L."/>
            <person name="Ma J."/>
        </authorList>
    </citation>
    <scope>NUCLEOTIDE SEQUENCE [LARGE SCALE GENOMIC DNA]</scope>
    <source>
        <strain evidence="3">CGMCC 1.12479</strain>
    </source>
</reference>
<dbReference type="InterPro" id="IPR000601">
    <property type="entry name" value="PKD_dom"/>
</dbReference>
<evidence type="ECO:0000313" key="3">
    <source>
        <dbReference type="Proteomes" id="UP000635885"/>
    </source>
</evidence>
<dbReference type="InterPro" id="IPR025667">
    <property type="entry name" value="SprB_repeat"/>
</dbReference>